<evidence type="ECO:0000313" key="1">
    <source>
        <dbReference type="EMBL" id="AWB91380.1"/>
    </source>
</evidence>
<accession>A0A5F2EMY2</accession>
<evidence type="ECO:0000313" key="2">
    <source>
        <dbReference type="Proteomes" id="UP000244384"/>
    </source>
</evidence>
<dbReference type="Proteomes" id="UP000244384">
    <property type="component" value="Chromosome"/>
</dbReference>
<dbReference type="InterPro" id="IPR031571">
    <property type="entry name" value="RcpC_dom"/>
</dbReference>
<dbReference type="KEGG" id="aez:C3E78_03625"/>
<dbReference type="Pfam" id="PF16976">
    <property type="entry name" value="RcpC"/>
    <property type="match status" value="1"/>
</dbReference>
<dbReference type="Pfam" id="PF08666">
    <property type="entry name" value="SAF"/>
    <property type="match status" value="1"/>
</dbReference>
<name>A0A2S0WJH1_9ACTN</name>
<dbReference type="EMBL" id="CP026952">
    <property type="protein sequence ID" value="AWB91380.1"/>
    <property type="molecule type" value="Genomic_DNA"/>
</dbReference>
<protein>
    <submittedName>
        <fullName evidence="1">Flp pilus assembly protein CpaB</fullName>
    </submittedName>
</protein>
<proteinExistence type="predicted"/>
<reference evidence="2" key="1">
    <citation type="submission" date="2018-01" db="EMBL/GenBank/DDBJ databases">
        <authorList>
            <person name="Li J."/>
        </authorList>
    </citation>
    <scope>NUCLEOTIDE SEQUENCE [LARGE SCALE GENOMIC DNA]</scope>
    <source>
        <strain evidence="2">592</strain>
    </source>
</reference>
<accession>A0A2S0WJH1</accession>
<dbReference type="AlphaFoldDB" id="A0A2S0WJH1"/>
<keyword evidence="2" id="KW-1185">Reference proteome</keyword>
<dbReference type="CDD" id="cd11614">
    <property type="entry name" value="SAF_CpaB_FlgA_like"/>
    <property type="match status" value="1"/>
</dbReference>
<dbReference type="InterPro" id="IPR017592">
    <property type="entry name" value="Pilus_assmbl_Flp-typ_CpaB"/>
</dbReference>
<gene>
    <name evidence="1" type="primary">cpaB</name>
    <name evidence="1" type="ORF">C3E78_03625</name>
</gene>
<dbReference type="SMART" id="SM00858">
    <property type="entry name" value="SAF"/>
    <property type="match status" value="1"/>
</dbReference>
<organism evidence="1 2">
    <name type="scientific">Aeromicrobium chenweiae</name>
    <dbReference type="NCBI Taxonomy" id="2079793"/>
    <lineage>
        <taxon>Bacteria</taxon>
        <taxon>Bacillati</taxon>
        <taxon>Actinomycetota</taxon>
        <taxon>Actinomycetes</taxon>
        <taxon>Propionibacteriales</taxon>
        <taxon>Nocardioidaceae</taxon>
        <taxon>Aeromicrobium</taxon>
    </lineage>
</organism>
<sequence length="239" mass="24310">MCRTASPASSPEGDDVKKQYLAVAVAVLLAVLGVAALVSYANGADDRAFEGTEMVPVLRATADVPAGTPVSELSDSLETARVPRAALVPGAVTSLDDLAGQVAVVALVPGDQLSTAKLGAAETVKEDLTLSKGMQELTIPVSGARLVGGAVKAGDRVGVFSSYDGATGNPINNLLVLRVDNGVAGAEDAAGTLVTVAVKTLDAEKLVHTLEFGKIWLSKQNDDTDTRGGKAITSKDVLS</sequence>
<dbReference type="NCBIfam" id="TIGR03177">
    <property type="entry name" value="pilus_cpaB"/>
    <property type="match status" value="1"/>
</dbReference>
<dbReference type="InterPro" id="IPR013974">
    <property type="entry name" value="SAF"/>
</dbReference>